<dbReference type="Proteomes" id="UP000006160">
    <property type="component" value="Unassembled WGS sequence"/>
</dbReference>
<feature type="domain" description="Era-type G" evidence="14">
    <location>
        <begin position="3"/>
        <end position="170"/>
    </location>
</feature>
<comment type="function">
    <text evidence="10">An essential GTPase that binds both GDP and GTP, with rapid nucleotide exchange. Plays a role in 16S rRNA processing and 30S ribosomal subunit biogenesis and possibly also in cell cycle regulation and energy metabolism.</text>
</comment>
<evidence type="ECO:0000256" key="10">
    <source>
        <dbReference type="HAMAP-Rule" id="MF_00367"/>
    </source>
</evidence>
<feature type="region of interest" description="G4" evidence="11">
    <location>
        <begin position="120"/>
        <end position="123"/>
    </location>
</feature>
<keyword evidence="4 10" id="KW-0690">Ribosome biogenesis</keyword>
<dbReference type="SUPFAM" id="SSF54814">
    <property type="entry name" value="Prokaryotic type KH domain (KH-domain type II)"/>
    <property type="match status" value="1"/>
</dbReference>
<keyword evidence="8 10" id="KW-0342">GTP-binding</keyword>
<evidence type="ECO:0000259" key="13">
    <source>
        <dbReference type="PROSITE" id="PS50823"/>
    </source>
</evidence>
<feature type="binding site" evidence="10">
    <location>
        <begin position="58"/>
        <end position="62"/>
    </location>
    <ligand>
        <name>GTP</name>
        <dbReference type="ChEBI" id="CHEBI:37565"/>
    </ligand>
</feature>
<dbReference type="GO" id="GO:0000028">
    <property type="term" value="P:ribosomal small subunit assembly"/>
    <property type="evidence" value="ECO:0007669"/>
    <property type="project" value="TreeGrafter"/>
</dbReference>
<evidence type="ECO:0000256" key="5">
    <source>
        <dbReference type="ARBA" id="ARBA00022730"/>
    </source>
</evidence>
<evidence type="ECO:0000256" key="7">
    <source>
        <dbReference type="ARBA" id="ARBA00022884"/>
    </source>
</evidence>
<dbReference type="FunFam" id="3.40.50.300:FF:000094">
    <property type="entry name" value="GTPase Era"/>
    <property type="match status" value="1"/>
</dbReference>
<dbReference type="PANTHER" id="PTHR42698">
    <property type="entry name" value="GTPASE ERA"/>
    <property type="match status" value="1"/>
</dbReference>
<dbReference type="Gene3D" id="3.40.50.300">
    <property type="entry name" value="P-loop containing nucleotide triphosphate hydrolases"/>
    <property type="match status" value="1"/>
</dbReference>
<keyword evidence="5 10" id="KW-0699">rRNA-binding</keyword>
<comment type="caution">
    <text evidence="15">The sequence shown here is derived from an EMBL/GenBank/DDBJ whole genome shotgun (WGS) entry which is preliminary data.</text>
</comment>
<dbReference type="Pfam" id="PF01926">
    <property type="entry name" value="MMR_HSR1"/>
    <property type="match status" value="1"/>
</dbReference>
<accession>A0A9P2G8E4</accession>
<dbReference type="InterPro" id="IPR006073">
    <property type="entry name" value="GTP-bd"/>
</dbReference>
<sequence length="294" mass="33612">MFKSGFISIIGRPNVGKSTLINEILGEKLSIVSCRPQTTRNNIRAILTKDDYQLVFLDTPGIHKPRHKLGEYMVKAAESSKDEVDLIVFITTPQNEIGKGDELILENIKNSKKPVFLIVNKIDENPPELVAETLKKYSEYMEFKEIIPISAQKNKNVDILLDLMIKYMPEGPKYYPDDMITDVQERFVVSEIIREKALKLLSEEVPHGIAVEIISMKQAKNGTYHIDANLLCEKDSHKGIVIGKGGQMLKKIGTYARQDISKFLDTKVNLKVWVRVKKEWRDSNFMLKELGYKE</sequence>
<dbReference type="InterPro" id="IPR004044">
    <property type="entry name" value="KH_dom_type_2"/>
</dbReference>
<evidence type="ECO:0000256" key="8">
    <source>
        <dbReference type="ARBA" id="ARBA00023134"/>
    </source>
</evidence>
<comment type="subcellular location">
    <subcellularLocation>
        <location evidence="10">Cytoplasm</location>
    </subcellularLocation>
    <subcellularLocation>
        <location evidence="10">Cell membrane</location>
        <topology evidence="10">Peripheral membrane protein</topology>
    </subcellularLocation>
</comment>
<protein>
    <recommendedName>
        <fullName evidence="2 10">GTPase Era</fullName>
    </recommendedName>
</protein>
<dbReference type="Pfam" id="PF07650">
    <property type="entry name" value="KH_2"/>
    <property type="match status" value="1"/>
</dbReference>
<dbReference type="AlphaFoldDB" id="A0A9P2G8E4"/>
<evidence type="ECO:0000256" key="6">
    <source>
        <dbReference type="ARBA" id="ARBA00022741"/>
    </source>
</evidence>
<dbReference type="GO" id="GO:0043024">
    <property type="term" value="F:ribosomal small subunit binding"/>
    <property type="evidence" value="ECO:0007669"/>
    <property type="project" value="TreeGrafter"/>
</dbReference>
<dbReference type="InterPro" id="IPR005225">
    <property type="entry name" value="Small_GTP-bd"/>
</dbReference>
<dbReference type="GeneID" id="66319359"/>
<feature type="region of interest" description="G2" evidence="11">
    <location>
        <begin position="37"/>
        <end position="41"/>
    </location>
</feature>
<dbReference type="InterPro" id="IPR015946">
    <property type="entry name" value="KH_dom-like_a/b"/>
</dbReference>
<dbReference type="FunFam" id="3.30.300.20:FF:000003">
    <property type="entry name" value="GTPase Era"/>
    <property type="match status" value="1"/>
</dbReference>
<evidence type="ECO:0000256" key="9">
    <source>
        <dbReference type="ARBA" id="ARBA00023136"/>
    </source>
</evidence>
<feature type="region of interest" description="G3" evidence="11">
    <location>
        <begin position="58"/>
        <end position="61"/>
    </location>
</feature>
<dbReference type="GO" id="GO:0005886">
    <property type="term" value="C:plasma membrane"/>
    <property type="evidence" value="ECO:0007669"/>
    <property type="project" value="UniProtKB-SubCell"/>
</dbReference>
<dbReference type="NCBIfam" id="TIGR00436">
    <property type="entry name" value="era"/>
    <property type="match status" value="1"/>
</dbReference>
<evidence type="ECO:0000256" key="3">
    <source>
        <dbReference type="ARBA" id="ARBA00022475"/>
    </source>
</evidence>
<evidence type="ECO:0000259" key="14">
    <source>
        <dbReference type="PROSITE" id="PS51713"/>
    </source>
</evidence>
<feature type="region of interest" description="G5" evidence="11">
    <location>
        <begin position="149"/>
        <end position="151"/>
    </location>
</feature>
<dbReference type="GO" id="GO:0005525">
    <property type="term" value="F:GTP binding"/>
    <property type="evidence" value="ECO:0007669"/>
    <property type="project" value="UniProtKB-UniRule"/>
</dbReference>
<dbReference type="NCBIfam" id="TIGR00231">
    <property type="entry name" value="small_GTP"/>
    <property type="match status" value="1"/>
</dbReference>
<dbReference type="NCBIfam" id="NF000908">
    <property type="entry name" value="PRK00089.1"/>
    <property type="match status" value="1"/>
</dbReference>
<keyword evidence="7 10" id="KW-0694">RNA-binding</keyword>
<feature type="binding site" evidence="10">
    <location>
        <begin position="11"/>
        <end position="18"/>
    </location>
    <ligand>
        <name>GTP</name>
        <dbReference type="ChEBI" id="CHEBI:37565"/>
    </ligand>
</feature>
<feature type="binding site" evidence="10">
    <location>
        <begin position="120"/>
        <end position="123"/>
    </location>
    <ligand>
        <name>GTP</name>
        <dbReference type="ChEBI" id="CHEBI:37565"/>
    </ligand>
</feature>
<comment type="similarity">
    <text evidence="1 10 11 12">Belongs to the TRAFAC class TrmE-Era-EngA-EngB-Septin-like GTPase superfamily. Era GTPase family.</text>
</comment>
<dbReference type="PANTHER" id="PTHR42698:SF1">
    <property type="entry name" value="GTPASE ERA, MITOCHONDRIAL"/>
    <property type="match status" value="1"/>
</dbReference>
<dbReference type="HAMAP" id="MF_00367">
    <property type="entry name" value="GTPase_Era"/>
    <property type="match status" value="1"/>
</dbReference>
<dbReference type="InterPro" id="IPR009019">
    <property type="entry name" value="KH_sf_prok-type"/>
</dbReference>
<evidence type="ECO:0000256" key="2">
    <source>
        <dbReference type="ARBA" id="ARBA00020484"/>
    </source>
</evidence>
<proteinExistence type="inferred from homology"/>
<dbReference type="RefSeq" id="WP_003376940.1">
    <property type="nucleotide sequence ID" value="NZ_ACSJ01000007.1"/>
</dbReference>
<evidence type="ECO:0000256" key="12">
    <source>
        <dbReference type="RuleBase" id="RU003761"/>
    </source>
</evidence>
<dbReference type="GO" id="GO:0003924">
    <property type="term" value="F:GTPase activity"/>
    <property type="evidence" value="ECO:0007669"/>
    <property type="project" value="UniProtKB-UniRule"/>
</dbReference>
<feature type="domain" description="KH type-2" evidence="13">
    <location>
        <begin position="201"/>
        <end position="278"/>
    </location>
</feature>
<dbReference type="CDD" id="cd22534">
    <property type="entry name" value="KH-II_Era"/>
    <property type="match status" value="1"/>
</dbReference>
<organism evidence="15 16">
    <name type="scientific">Clostridium botulinum D str. 1873</name>
    <dbReference type="NCBI Taxonomy" id="592027"/>
    <lineage>
        <taxon>Bacteria</taxon>
        <taxon>Bacillati</taxon>
        <taxon>Bacillota</taxon>
        <taxon>Clostridia</taxon>
        <taxon>Eubacteriales</taxon>
        <taxon>Clostridiaceae</taxon>
        <taxon>Clostridium</taxon>
    </lineage>
</organism>
<reference evidence="15 16" key="1">
    <citation type="submission" date="2009-10" db="EMBL/GenBank/DDBJ databases">
        <authorList>
            <person name="Shrivastava S."/>
            <person name="Brinkac L.B."/>
            <person name="Brown J.L."/>
            <person name="Bruce D.B."/>
            <person name="Detter C."/>
            <person name="Green L.D."/>
            <person name="Munk C.A."/>
            <person name="Rogers Y.C."/>
            <person name="Tapia R."/>
            <person name="Saunders E.S."/>
            <person name="Sims D.R."/>
            <person name="Smith L.A."/>
            <person name="Smith T.J."/>
            <person name="Sutton G."/>
            <person name="Brettin T."/>
        </authorList>
    </citation>
    <scope>NUCLEOTIDE SEQUENCE [LARGE SCALE GENOMIC DNA]</scope>
    <source>
        <strain evidence="16">D str. 1873</strain>
    </source>
</reference>
<gene>
    <name evidence="10 15" type="primary">era</name>
    <name evidence="15" type="ORF">CLG_B0652</name>
</gene>
<keyword evidence="10" id="KW-0963">Cytoplasm</keyword>
<dbReference type="PROSITE" id="PS51713">
    <property type="entry name" value="G_ERA"/>
    <property type="match status" value="1"/>
</dbReference>
<dbReference type="Gene3D" id="3.30.300.20">
    <property type="match status" value="1"/>
</dbReference>
<evidence type="ECO:0000256" key="11">
    <source>
        <dbReference type="PROSITE-ProRule" id="PRU01050"/>
    </source>
</evidence>
<dbReference type="SUPFAM" id="SSF52540">
    <property type="entry name" value="P-loop containing nucleoside triphosphate hydrolases"/>
    <property type="match status" value="1"/>
</dbReference>
<dbReference type="InterPro" id="IPR005662">
    <property type="entry name" value="GTPase_Era-like"/>
</dbReference>
<evidence type="ECO:0000313" key="16">
    <source>
        <dbReference type="Proteomes" id="UP000006160"/>
    </source>
</evidence>
<dbReference type="GO" id="GO:0005829">
    <property type="term" value="C:cytosol"/>
    <property type="evidence" value="ECO:0007669"/>
    <property type="project" value="TreeGrafter"/>
</dbReference>
<feature type="region of interest" description="G1" evidence="11">
    <location>
        <begin position="11"/>
        <end position="18"/>
    </location>
</feature>
<dbReference type="CDD" id="cd04163">
    <property type="entry name" value="Era"/>
    <property type="match status" value="1"/>
</dbReference>
<dbReference type="PROSITE" id="PS50823">
    <property type="entry name" value="KH_TYPE_2"/>
    <property type="match status" value="1"/>
</dbReference>
<evidence type="ECO:0000256" key="4">
    <source>
        <dbReference type="ARBA" id="ARBA00022517"/>
    </source>
</evidence>
<keyword evidence="6 10" id="KW-0547">Nucleotide-binding</keyword>
<dbReference type="InterPro" id="IPR030388">
    <property type="entry name" value="G_ERA_dom"/>
</dbReference>
<comment type="subunit">
    <text evidence="10">Monomer.</text>
</comment>
<name>A0A9P2G8E4_CLOBO</name>
<evidence type="ECO:0000256" key="1">
    <source>
        <dbReference type="ARBA" id="ARBA00007921"/>
    </source>
</evidence>
<keyword evidence="9 10" id="KW-0472">Membrane</keyword>
<keyword evidence="3 10" id="KW-1003">Cell membrane</keyword>
<dbReference type="GO" id="GO:0070181">
    <property type="term" value="F:small ribosomal subunit rRNA binding"/>
    <property type="evidence" value="ECO:0007669"/>
    <property type="project" value="UniProtKB-UniRule"/>
</dbReference>
<dbReference type="EMBL" id="ACSJ01000007">
    <property type="protein sequence ID" value="EES91806.1"/>
    <property type="molecule type" value="Genomic_DNA"/>
</dbReference>
<evidence type="ECO:0000313" key="15">
    <source>
        <dbReference type="EMBL" id="EES91806.1"/>
    </source>
</evidence>
<dbReference type="InterPro" id="IPR027417">
    <property type="entry name" value="P-loop_NTPase"/>
</dbReference>